<dbReference type="InterPro" id="IPR013249">
    <property type="entry name" value="RNA_pol_sigma70_r4_t2"/>
</dbReference>
<name>A0A1H2L6Z6_9ACTN</name>
<evidence type="ECO:0000313" key="8">
    <source>
        <dbReference type="Proteomes" id="UP000182977"/>
    </source>
</evidence>
<dbReference type="Proteomes" id="UP000182977">
    <property type="component" value="Chromosome I"/>
</dbReference>
<feature type="domain" description="RNA polymerase sigma factor 70 region 4 type 2" evidence="6">
    <location>
        <begin position="113"/>
        <end position="164"/>
    </location>
</feature>
<reference evidence="8" key="1">
    <citation type="submission" date="2016-10" db="EMBL/GenBank/DDBJ databases">
        <authorList>
            <person name="Varghese N."/>
            <person name="Submissions S."/>
        </authorList>
    </citation>
    <scope>NUCLEOTIDE SEQUENCE [LARGE SCALE GENOMIC DNA]</scope>
    <source>
        <strain evidence="8">DSM 45079</strain>
    </source>
</reference>
<dbReference type="Gene3D" id="1.10.1740.10">
    <property type="match status" value="1"/>
</dbReference>
<dbReference type="Gene3D" id="1.10.10.10">
    <property type="entry name" value="Winged helix-like DNA-binding domain superfamily/Winged helix DNA-binding domain"/>
    <property type="match status" value="1"/>
</dbReference>
<dbReference type="PANTHER" id="PTHR43133:SF57">
    <property type="entry name" value="RNA POLYMERASE SIGMA-70 FACTOR"/>
    <property type="match status" value="1"/>
</dbReference>
<dbReference type="AlphaFoldDB" id="A0A1H2L6Z6"/>
<comment type="similarity">
    <text evidence="1">Belongs to the sigma-70 factor family. ECF subfamily.</text>
</comment>
<dbReference type="InterPro" id="IPR036388">
    <property type="entry name" value="WH-like_DNA-bd_sf"/>
</dbReference>
<dbReference type="Pfam" id="PF04542">
    <property type="entry name" value="Sigma70_r2"/>
    <property type="match status" value="1"/>
</dbReference>
<evidence type="ECO:0000256" key="1">
    <source>
        <dbReference type="ARBA" id="ARBA00010641"/>
    </source>
</evidence>
<dbReference type="CDD" id="cd06171">
    <property type="entry name" value="Sigma70_r4"/>
    <property type="match status" value="1"/>
</dbReference>
<keyword evidence="4" id="KW-0804">Transcription</keyword>
<dbReference type="GO" id="GO:0006352">
    <property type="term" value="P:DNA-templated transcription initiation"/>
    <property type="evidence" value="ECO:0007669"/>
    <property type="project" value="InterPro"/>
</dbReference>
<evidence type="ECO:0000259" key="5">
    <source>
        <dbReference type="Pfam" id="PF04542"/>
    </source>
</evidence>
<dbReference type="SUPFAM" id="SSF88946">
    <property type="entry name" value="Sigma2 domain of RNA polymerase sigma factors"/>
    <property type="match status" value="1"/>
</dbReference>
<dbReference type="InterPro" id="IPR014284">
    <property type="entry name" value="RNA_pol_sigma-70_dom"/>
</dbReference>
<sequence>MRRAADGDAEAFAALFERFYEPLYRYFAARIPDRVEAEDMAAAVFVEVARGLPGFHSGGAAFIGWLFTVARHDLADAHRHHRRHRVDPVAEVPEPEAAPDVAEQVIGRLEAHRLRAALNRLTGDQRDVVLLKFAAGLSNEEVARALGKPVSAVKSLQHRALAALHRLLEEP</sequence>
<feature type="domain" description="RNA polymerase sigma-70 region 2" evidence="5">
    <location>
        <begin position="15"/>
        <end position="83"/>
    </location>
</feature>
<dbReference type="STRING" id="419479.SAMN04488563_5293"/>
<protein>
    <submittedName>
        <fullName evidence="7">RNA polymerase sigma-70 factor, ECF subfamily</fullName>
    </submittedName>
</protein>
<dbReference type="InterPro" id="IPR013324">
    <property type="entry name" value="RNA_pol_sigma_r3/r4-like"/>
</dbReference>
<dbReference type="PANTHER" id="PTHR43133">
    <property type="entry name" value="RNA POLYMERASE ECF-TYPE SIGMA FACTO"/>
    <property type="match status" value="1"/>
</dbReference>
<evidence type="ECO:0000256" key="2">
    <source>
        <dbReference type="ARBA" id="ARBA00023015"/>
    </source>
</evidence>
<dbReference type="NCBIfam" id="TIGR02937">
    <property type="entry name" value="sigma70-ECF"/>
    <property type="match status" value="1"/>
</dbReference>
<evidence type="ECO:0000256" key="4">
    <source>
        <dbReference type="ARBA" id="ARBA00023163"/>
    </source>
</evidence>
<dbReference type="EMBL" id="LT629791">
    <property type="protein sequence ID" value="SDU76719.1"/>
    <property type="molecule type" value="Genomic_DNA"/>
</dbReference>
<dbReference type="GO" id="GO:0016987">
    <property type="term" value="F:sigma factor activity"/>
    <property type="evidence" value="ECO:0007669"/>
    <property type="project" value="UniProtKB-KW"/>
</dbReference>
<dbReference type="Pfam" id="PF08281">
    <property type="entry name" value="Sigma70_r4_2"/>
    <property type="match status" value="1"/>
</dbReference>
<dbReference type="GO" id="GO:0003677">
    <property type="term" value="F:DNA binding"/>
    <property type="evidence" value="ECO:0007669"/>
    <property type="project" value="InterPro"/>
</dbReference>
<keyword evidence="3" id="KW-0731">Sigma factor</keyword>
<dbReference type="SUPFAM" id="SSF88659">
    <property type="entry name" value="Sigma3 and sigma4 domains of RNA polymerase sigma factors"/>
    <property type="match status" value="1"/>
</dbReference>
<dbReference type="InterPro" id="IPR013325">
    <property type="entry name" value="RNA_pol_sigma_r2"/>
</dbReference>
<evidence type="ECO:0000313" key="7">
    <source>
        <dbReference type="EMBL" id="SDU76719.1"/>
    </source>
</evidence>
<evidence type="ECO:0000259" key="6">
    <source>
        <dbReference type="Pfam" id="PF08281"/>
    </source>
</evidence>
<dbReference type="InterPro" id="IPR039425">
    <property type="entry name" value="RNA_pol_sigma-70-like"/>
</dbReference>
<keyword evidence="2" id="KW-0805">Transcription regulation</keyword>
<accession>A0A1H2L6Z6</accession>
<proteinExistence type="inferred from homology"/>
<keyword evidence="8" id="KW-1185">Reference proteome</keyword>
<evidence type="ECO:0000256" key="3">
    <source>
        <dbReference type="ARBA" id="ARBA00023082"/>
    </source>
</evidence>
<organism evidence="7 8">
    <name type="scientific">Jiangella alkaliphila</name>
    <dbReference type="NCBI Taxonomy" id="419479"/>
    <lineage>
        <taxon>Bacteria</taxon>
        <taxon>Bacillati</taxon>
        <taxon>Actinomycetota</taxon>
        <taxon>Actinomycetes</taxon>
        <taxon>Jiangellales</taxon>
        <taxon>Jiangellaceae</taxon>
        <taxon>Jiangella</taxon>
    </lineage>
</organism>
<gene>
    <name evidence="7" type="ORF">SAMN04488563_5293</name>
</gene>
<dbReference type="InterPro" id="IPR007627">
    <property type="entry name" value="RNA_pol_sigma70_r2"/>
</dbReference>